<dbReference type="Proteomes" id="UP000800092">
    <property type="component" value="Unassembled WGS sequence"/>
</dbReference>
<dbReference type="AlphaFoldDB" id="A0A6A6HPL1"/>
<dbReference type="PANTHER" id="PTHR10366:SF564">
    <property type="entry name" value="STEROL-4-ALPHA-CARBOXYLATE 3-DEHYDROGENASE, DECARBOXYLATING"/>
    <property type="match status" value="1"/>
</dbReference>
<dbReference type="EMBL" id="ML991772">
    <property type="protein sequence ID" value="KAF2239410.1"/>
    <property type="molecule type" value="Genomic_DNA"/>
</dbReference>
<organism evidence="4 5">
    <name type="scientific">Viridothelium virens</name>
    <name type="common">Speckled blister lichen</name>
    <name type="synonym">Trypethelium virens</name>
    <dbReference type="NCBI Taxonomy" id="1048519"/>
    <lineage>
        <taxon>Eukaryota</taxon>
        <taxon>Fungi</taxon>
        <taxon>Dikarya</taxon>
        <taxon>Ascomycota</taxon>
        <taxon>Pezizomycotina</taxon>
        <taxon>Dothideomycetes</taxon>
        <taxon>Dothideomycetes incertae sedis</taxon>
        <taxon>Trypetheliales</taxon>
        <taxon>Trypetheliaceae</taxon>
        <taxon>Viridothelium</taxon>
    </lineage>
</organism>
<evidence type="ECO:0000256" key="1">
    <source>
        <dbReference type="ARBA" id="ARBA00023002"/>
    </source>
</evidence>
<evidence type="ECO:0000259" key="3">
    <source>
        <dbReference type="Pfam" id="PF01370"/>
    </source>
</evidence>
<accession>A0A6A6HPL1</accession>
<evidence type="ECO:0000313" key="5">
    <source>
        <dbReference type="Proteomes" id="UP000800092"/>
    </source>
</evidence>
<proteinExistence type="inferred from homology"/>
<dbReference type="PANTHER" id="PTHR10366">
    <property type="entry name" value="NAD DEPENDENT EPIMERASE/DEHYDRATASE"/>
    <property type="match status" value="1"/>
</dbReference>
<keyword evidence="1" id="KW-0560">Oxidoreductase</keyword>
<comment type="similarity">
    <text evidence="2">Belongs to the NAD(P)-dependent epimerase/dehydratase family. Dihydroflavonol-4-reductase subfamily.</text>
</comment>
<name>A0A6A6HPL1_VIRVR</name>
<dbReference type="InterPro" id="IPR036291">
    <property type="entry name" value="NAD(P)-bd_dom_sf"/>
</dbReference>
<dbReference type="OrthoDB" id="2735536at2759"/>
<dbReference type="GO" id="GO:0016616">
    <property type="term" value="F:oxidoreductase activity, acting on the CH-OH group of donors, NAD or NADP as acceptor"/>
    <property type="evidence" value="ECO:0007669"/>
    <property type="project" value="TreeGrafter"/>
</dbReference>
<dbReference type="InterPro" id="IPR050425">
    <property type="entry name" value="NAD(P)_dehydrat-like"/>
</dbReference>
<sequence>MGDNTATAPIVLVTGANGYIGYHVLAGALTAGYQVRAAVRRQEGIDAISKGPTAQKYISQGLLTFVLVPEYVPGALDDALNDCSFIVHIASPLPLQPGNLVVQALAGTKTVLEAAEKTRSVQRVVITSSTAALRPYERLSPSHPDNEKIAAGRADEVATLTAETRTPDPGPVPEDASPSERYIPSKAAALRYTEEFMSQRNPHFDVVNIMPGFVLGPEELAFRKKEAFTGSNLIFGWLFEDFVDWNAFLGFPPDIPAAQLAEVVSLNDTVEAHVNALDIEKVKVPDKCRNFLLLADGPTGPTFADLEGIVKRNLPNEVKTGAIPFKGKKFGTLKHKFDAGATERDLLGHKFDSYEKMATETVAWYVRLPE</sequence>
<dbReference type="InterPro" id="IPR001509">
    <property type="entry name" value="Epimerase_deHydtase"/>
</dbReference>
<evidence type="ECO:0000313" key="4">
    <source>
        <dbReference type="EMBL" id="KAF2239410.1"/>
    </source>
</evidence>
<dbReference type="SUPFAM" id="SSF51735">
    <property type="entry name" value="NAD(P)-binding Rossmann-fold domains"/>
    <property type="match status" value="1"/>
</dbReference>
<gene>
    <name evidence="4" type="ORF">EV356DRAFT_528008</name>
</gene>
<feature type="domain" description="NAD-dependent epimerase/dehydratase" evidence="3">
    <location>
        <begin position="11"/>
        <end position="218"/>
    </location>
</feature>
<dbReference type="Pfam" id="PF01370">
    <property type="entry name" value="Epimerase"/>
    <property type="match status" value="1"/>
</dbReference>
<protein>
    <submittedName>
        <fullName evidence="4">NAD(P)-binding protein</fullName>
    </submittedName>
</protein>
<reference evidence="4" key="1">
    <citation type="journal article" date="2020" name="Stud. Mycol.">
        <title>101 Dothideomycetes genomes: a test case for predicting lifestyles and emergence of pathogens.</title>
        <authorList>
            <person name="Haridas S."/>
            <person name="Albert R."/>
            <person name="Binder M."/>
            <person name="Bloem J."/>
            <person name="Labutti K."/>
            <person name="Salamov A."/>
            <person name="Andreopoulos B."/>
            <person name="Baker S."/>
            <person name="Barry K."/>
            <person name="Bills G."/>
            <person name="Bluhm B."/>
            <person name="Cannon C."/>
            <person name="Castanera R."/>
            <person name="Culley D."/>
            <person name="Daum C."/>
            <person name="Ezra D."/>
            <person name="Gonzalez J."/>
            <person name="Henrissat B."/>
            <person name="Kuo A."/>
            <person name="Liang C."/>
            <person name="Lipzen A."/>
            <person name="Lutzoni F."/>
            <person name="Magnuson J."/>
            <person name="Mondo S."/>
            <person name="Nolan M."/>
            <person name="Ohm R."/>
            <person name="Pangilinan J."/>
            <person name="Park H.-J."/>
            <person name="Ramirez L."/>
            <person name="Alfaro M."/>
            <person name="Sun H."/>
            <person name="Tritt A."/>
            <person name="Yoshinaga Y."/>
            <person name="Zwiers L.-H."/>
            <person name="Turgeon B."/>
            <person name="Goodwin S."/>
            <person name="Spatafora J."/>
            <person name="Crous P."/>
            <person name="Grigoriev I."/>
        </authorList>
    </citation>
    <scope>NUCLEOTIDE SEQUENCE</scope>
    <source>
        <strain evidence="4">Tuck. ex Michener</strain>
    </source>
</reference>
<keyword evidence="5" id="KW-1185">Reference proteome</keyword>
<evidence type="ECO:0000256" key="2">
    <source>
        <dbReference type="ARBA" id="ARBA00023445"/>
    </source>
</evidence>
<dbReference type="Gene3D" id="3.40.50.720">
    <property type="entry name" value="NAD(P)-binding Rossmann-like Domain"/>
    <property type="match status" value="1"/>
</dbReference>